<sequence length="120" mass="13782">MGFLLDKCTFSLLNREVLNNTNHFDCGHQDLNDFFKNDVLDYSSQLLGKSYCFLLDQDPKTIVCAFSISNDSIKVNFLPNNSFKFLFGDEAQEGQYTGIAEEKPVKTRLMYYDLIELVAK</sequence>
<evidence type="ECO:0000256" key="1">
    <source>
        <dbReference type="ARBA" id="ARBA00022679"/>
    </source>
</evidence>
<organism evidence="3 4">
    <name type="scientific">Shivajiella indica</name>
    <dbReference type="NCBI Taxonomy" id="872115"/>
    <lineage>
        <taxon>Bacteria</taxon>
        <taxon>Pseudomonadati</taxon>
        <taxon>Bacteroidota</taxon>
        <taxon>Cytophagia</taxon>
        <taxon>Cytophagales</taxon>
        <taxon>Cyclobacteriaceae</taxon>
        <taxon>Shivajiella</taxon>
    </lineage>
</organism>
<dbReference type="PANTHER" id="PTHR36449:SF1">
    <property type="entry name" value="ACETYLTRANSFERASE"/>
    <property type="match status" value="1"/>
</dbReference>
<evidence type="ECO:0000313" key="3">
    <source>
        <dbReference type="EMBL" id="MFD2203162.1"/>
    </source>
</evidence>
<gene>
    <name evidence="3" type="ORF">ACFSKV_16415</name>
</gene>
<name>A0ABW5BAL1_9BACT</name>
<comment type="caution">
    <text evidence="3">The sequence shown here is derived from an EMBL/GenBank/DDBJ whole genome shotgun (WGS) entry which is preliminary data.</text>
</comment>
<dbReference type="PANTHER" id="PTHR36449">
    <property type="entry name" value="ACETYLTRANSFERASE-RELATED"/>
    <property type="match status" value="1"/>
</dbReference>
<keyword evidence="1" id="KW-0808">Transferase</keyword>
<keyword evidence="2" id="KW-0012">Acyltransferase</keyword>
<protein>
    <submittedName>
        <fullName evidence="3">Uncharacterized protein</fullName>
    </submittedName>
</protein>
<evidence type="ECO:0000256" key="2">
    <source>
        <dbReference type="ARBA" id="ARBA00023315"/>
    </source>
</evidence>
<reference evidence="4" key="1">
    <citation type="journal article" date="2019" name="Int. J. Syst. Evol. Microbiol.">
        <title>The Global Catalogue of Microorganisms (GCM) 10K type strain sequencing project: providing services to taxonomists for standard genome sequencing and annotation.</title>
        <authorList>
            <consortium name="The Broad Institute Genomics Platform"/>
            <consortium name="The Broad Institute Genome Sequencing Center for Infectious Disease"/>
            <person name="Wu L."/>
            <person name="Ma J."/>
        </authorList>
    </citation>
    <scope>NUCLEOTIDE SEQUENCE [LARGE SCALE GENOMIC DNA]</scope>
    <source>
        <strain evidence="4">KCTC 19812</strain>
    </source>
</reference>
<keyword evidence="4" id="KW-1185">Reference proteome</keyword>
<dbReference type="Proteomes" id="UP001597414">
    <property type="component" value="Unassembled WGS sequence"/>
</dbReference>
<evidence type="ECO:0000313" key="4">
    <source>
        <dbReference type="Proteomes" id="UP001597414"/>
    </source>
</evidence>
<dbReference type="Gene3D" id="3.40.630.30">
    <property type="match status" value="1"/>
</dbReference>
<proteinExistence type="predicted"/>
<dbReference type="RefSeq" id="WP_380805157.1">
    <property type="nucleotide sequence ID" value="NZ_JBHUIV010000025.1"/>
</dbReference>
<accession>A0ABW5BAL1</accession>
<dbReference type="EMBL" id="JBHUIV010000025">
    <property type="protein sequence ID" value="MFD2203162.1"/>
    <property type="molecule type" value="Genomic_DNA"/>
</dbReference>